<dbReference type="RefSeq" id="WP_083524389.1">
    <property type="nucleotide sequence ID" value="NZ_JBHUNF010000001.1"/>
</dbReference>
<reference evidence="5" key="1">
    <citation type="journal article" date="2019" name="Int. J. Syst. Evol. Microbiol.">
        <title>The Global Catalogue of Microorganisms (GCM) 10K type strain sequencing project: providing services to taxonomists for standard genome sequencing and annotation.</title>
        <authorList>
            <consortium name="The Broad Institute Genomics Platform"/>
            <consortium name="The Broad Institute Genome Sequencing Center for Infectious Disease"/>
            <person name="Wu L."/>
            <person name="Ma J."/>
        </authorList>
    </citation>
    <scope>NUCLEOTIDE SEQUENCE [LARGE SCALE GENOMIC DNA]</scope>
    <source>
        <strain evidence="5">TISTR 1511</strain>
    </source>
</reference>
<dbReference type="Gene3D" id="3.10.129.10">
    <property type="entry name" value="Hotdog Thioesterase"/>
    <property type="match status" value="1"/>
</dbReference>
<dbReference type="Proteomes" id="UP001597453">
    <property type="component" value="Unassembled WGS sequence"/>
</dbReference>
<proteinExistence type="inferred from homology"/>
<evidence type="ECO:0000313" key="5">
    <source>
        <dbReference type="Proteomes" id="UP001597453"/>
    </source>
</evidence>
<keyword evidence="5" id="KW-1185">Reference proteome</keyword>
<evidence type="ECO:0000256" key="1">
    <source>
        <dbReference type="ARBA" id="ARBA00008324"/>
    </source>
</evidence>
<dbReference type="PANTHER" id="PTHR43240:SF5">
    <property type="entry name" value="1,4-DIHYDROXY-2-NAPHTHOYL-COA THIOESTERASE 1"/>
    <property type="match status" value="1"/>
</dbReference>
<sequence length="160" mass="16623">MTDRKLQANPEVPAEVNGLRIPDQLEVTHGIGIGTLATAMGIRLIELAPDRAVAVMPTEGNEQSYGLMHGGAFVVLGESLGSMASCLHAVELFGQGAFAVGVDVNATHTRGVASGWVTAECTALHLGRTLAVHEIAITDADGRRCSTVRITNAVRAPKGA</sequence>
<organism evidence="4 5">
    <name type="scientific">Gulosibacter bifidus</name>
    <dbReference type="NCBI Taxonomy" id="272239"/>
    <lineage>
        <taxon>Bacteria</taxon>
        <taxon>Bacillati</taxon>
        <taxon>Actinomycetota</taxon>
        <taxon>Actinomycetes</taxon>
        <taxon>Micrococcales</taxon>
        <taxon>Microbacteriaceae</taxon>
        <taxon>Gulosibacter</taxon>
    </lineage>
</organism>
<dbReference type="NCBIfam" id="TIGR00369">
    <property type="entry name" value="unchar_dom_1"/>
    <property type="match status" value="1"/>
</dbReference>
<dbReference type="SUPFAM" id="SSF54637">
    <property type="entry name" value="Thioesterase/thiol ester dehydrase-isomerase"/>
    <property type="match status" value="1"/>
</dbReference>
<dbReference type="InterPro" id="IPR003736">
    <property type="entry name" value="PAAI_dom"/>
</dbReference>
<protein>
    <submittedName>
        <fullName evidence="4">PaaI family thioesterase</fullName>
        <ecNumber evidence="4">3.1.2.-</ecNumber>
    </submittedName>
</protein>
<dbReference type="InterPro" id="IPR006683">
    <property type="entry name" value="Thioestr_dom"/>
</dbReference>
<comment type="caution">
    <text evidence="4">The sequence shown here is derived from an EMBL/GenBank/DDBJ whole genome shotgun (WGS) entry which is preliminary data.</text>
</comment>
<gene>
    <name evidence="4" type="ORF">ACFSUQ_00970</name>
</gene>
<accession>A0ABW5RGH7</accession>
<evidence type="ECO:0000256" key="2">
    <source>
        <dbReference type="ARBA" id="ARBA00022801"/>
    </source>
</evidence>
<evidence type="ECO:0000313" key="4">
    <source>
        <dbReference type="EMBL" id="MFD2673880.1"/>
    </source>
</evidence>
<dbReference type="CDD" id="cd03443">
    <property type="entry name" value="PaaI_thioesterase"/>
    <property type="match status" value="1"/>
</dbReference>
<dbReference type="PANTHER" id="PTHR43240">
    <property type="entry name" value="1,4-DIHYDROXY-2-NAPHTHOYL-COA THIOESTERASE 1"/>
    <property type="match status" value="1"/>
</dbReference>
<feature type="domain" description="Thioesterase" evidence="3">
    <location>
        <begin position="65"/>
        <end position="145"/>
    </location>
</feature>
<dbReference type="EC" id="3.1.2.-" evidence="4"/>
<comment type="similarity">
    <text evidence="1">Belongs to the thioesterase PaaI family.</text>
</comment>
<dbReference type="GO" id="GO:0016787">
    <property type="term" value="F:hydrolase activity"/>
    <property type="evidence" value="ECO:0007669"/>
    <property type="project" value="UniProtKB-KW"/>
</dbReference>
<dbReference type="Pfam" id="PF03061">
    <property type="entry name" value="4HBT"/>
    <property type="match status" value="1"/>
</dbReference>
<keyword evidence="2 4" id="KW-0378">Hydrolase</keyword>
<name>A0ABW5RGH7_9MICO</name>
<dbReference type="InterPro" id="IPR029069">
    <property type="entry name" value="HotDog_dom_sf"/>
</dbReference>
<evidence type="ECO:0000259" key="3">
    <source>
        <dbReference type="Pfam" id="PF03061"/>
    </source>
</evidence>
<dbReference type="EMBL" id="JBHUNF010000001">
    <property type="protein sequence ID" value="MFD2673880.1"/>
    <property type="molecule type" value="Genomic_DNA"/>
</dbReference>